<keyword evidence="8" id="KW-1185">Reference proteome</keyword>
<keyword evidence="3 6" id="KW-0732">Signal</keyword>
<organism evidence="7 8">
    <name type="scientific">Bemisia tabaci</name>
    <name type="common">Sweetpotato whitefly</name>
    <name type="synonym">Aleurodes tabaci</name>
    <dbReference type="NCBI Taxonomy" id="7038"/>
    <lineage>
        <taxon>Eukaryota</taxon>
        <taxon>Metazoa</taxon>
        <taxon>Ecdysozoa</taxon>
        <taxon>Arthropoda</taxon>
        <taxon>Hexapoda</taxon>
        <taxon>Insecta</taxon>
        <taxon>Pterygota</taxon>
        <taxon>Neoptera</taxon>
        <taxon>Paraneoptera</taxon>
        <taxon>Hemiptera</taxon>
        <taxon>Sternorrhyncha</taxon>
        <taxon>Aleyrodoidea</taxon>
        <taxon>Aleyrodidae</taxon>
        <taxon>Aleyrodinae</taxon>
        <taxon>Bemisia</taxon>
    </lineage>
</organism>
<name>A0A9P0ALW4_BEMTA</name>
<evidence type="ECO:0000256" key="4">
    <source>
        <dbReference type="ARBA" id="ARBA00022801"/>
    </source>
</evidence>
<dbReference type="PANTHER" id="PTHR11010">
    <property type="entry name" value="PROTEASE S28 PRO-X CARBOXYPEPTIDASE-RELATED"/>
    <property type="match status" value="1"/>
</dbReference>
<dbReference type="Pfam" id="PF05577">
    <property type="entry name" value="Peptidase_S28"/>
    <property type="match status" value="1"/>
</dbReference>
<evidence type="ECO:0000256" key="5">
    <source>
        <dbReference type="ARBA" id="ARBA00023180"/>
    </source>
</evidence>
<feature type="signal peptide" evidence="6">
    <location>
        <begin position="1"/>
        <end position="18"/>
    </location>
</feature>
<evidence type="ECO:0000313" key="7">
    <source>
        <dbReference type="EMBL" id="CAH0395624.1"/>
    </source>
</evidence>
<dbReference type="InterPro" id="IPR008758">
    <property type="entry name" value="Peptidase_S28"/>
</dbReference>
<dbReference type="EMBL" id="OU963870">
    <property type="protein sequence ID" value="CAH0395624.1"/>
    <property type="molecule type" value="Genomic_DNA"/>
</dbReference>
<dbReference type="SUPFAM" id="SSF53474">
    <property type="entry name" value="alpha/beta-Hydrolases"/>
    <property type="match status" value="1"/>
</dbReference>
<dbReference type="Proteomes" id="UP001152759">
    <property type="component" value="Chromosome 9"/>
</dbReference>
<protein>
    <submittedName>
        <fullName evidence="7">Uncharacterized protein</fullName>
    </submittedName>
</protein>
<dbReference type="GO" id="GO:0070008">
    <property type="term" value="F:serine-type exopeptidase activity"/>
    <property type="evidence" value="ECO:0007669"/>
    <property type="project" value="InterPro"/>
</dbReference>
<feature type="chain" id="PRO_5040182798" evidence="6">
    <location>
        <begin position="19"/>
        <end position="498"/>
    </location>
</feature>
<evidence type="ECO:0000313" key="8">
    <source>
        <dbReference type="Proteomes" id="UP001152759"/>
    </source>
</evidence>
<evidence type="ECO:0000256" key="3">
    <source>
        <dbReference type="ARBA" id="ARBA00022729"/>
    </source>
</evidence>
<reference evidence="7" key="1">
    <citation type="submission" date="2021-12" db="EMBL/GenBank/DDBJ databases">
        <authorList>
            <person name="King R."/>
        </authorList>
    </citation>
    <scope>NUCLEOTIDE SEQUENCE</scope>
</reference>
<keyword evidence="2" id="KW-0645">Protease</keyword>
<keyword evidence="4" id="KW-0378">Hydrolase</keyword>
<accession>A0A9P0ALW4</accession>
<dbReference type="InterPro" id="IPR029058">
    <property type="entry name" value="AB_hydrolase_fold"/>
</dbReference>
<dbReference type="Gene3D" id="3.40.50.1820">
    <property type="entry name" value="alpha/beta hydrolase"/>
    <property type="match status" value="1"/>
</dbReference>
<dbReference type="PANTHER" id="PTHR11010:SF5">
    <property type="entry name" value="RE36938P-RELATED"/>
    <property type="match status" value="1"/>
</dbReference>
<dbReference type="AlphaFoldDB" id="A0A9P0ALW4"/>
<gene>
    <name evidence="7" type="ORF">BEMITA_LOCUS13789</name>
</gene>
<keyword evidence="5" id="KW-0325">Glycoprotein</keyword>
<evidence type="ECO:0000256" key="6">
    <source>
        <dbReference type="SAM" id="SignalP"/>
    </source>
</evidence>
<dbReference type="GO" id="GO:0008239">
    <property type="term" value="F:dipeptidyl-peptidase activity"/>
    <property type="evidence" value="ECO:0007669"/>
    <property type="project" value="TreeGrafter"/>
</dbReference>
<proteinExistence type="inferred from homology"/>
<comment type="similarity">
    <text evidence="1">Belongs to the peptidase S28 family.</text>
</comment>
<dbReference type="InterPro" id="IPR042269">
    <property type="entry name" value="Ser_carbopepase_S28_SKS"/>
</dbReference>
<dbReference type="GO" id="GO:0006508">
    <property type="term" value="P:proteolysis"/>
    <property type="evidence" value="ECO:0007669"/>
    <property type="project" value="UniProtKB-KW"/>
</dbReference>
<evidence type="ECO:0000256" key="1">
    <source>
        <dbReference type="ARBA" id="ARBA00011079"/>
    </source>
</evidence>
<evidence type="ECO:0000256" key="2">
    <source>
        <dbReference type="ARBA" id="ARBA00022670"/>
    </source>
</evidence>
<sequence length="498" mass="57091">MLIPHLVTSLYLLVSVTAYDAPQQCGLWNRDEDISRILDEFATRLPRKEDLTDIRFKTVTQRLDHFAPSVMDTWEQRYAENLDHYRGNNLIFLMIGGAGAMNELWLKLGLMAKQAEKFKAATFVIEHRFYGESRPGRDLTTKSLQYLSSDQALADYAHFITQMNLEHGYKNPKWIVFGASYGGSLAAWLRYKYPHLVYAAVSSSGSLFAKADFHEWFEVITKSLSTLGGPKCVEAIKTANKIMSENVQNKKKREYYRDLFDLCEPFEGDKKEISSFFWSLAFPFFIPAQSLNKKEIEKGCAIMTDESIKSPVNRYAKYNEQFRGNELCQSIKYSTIIGTLNDTAYGCGCGGRQWWYQCCTEFGWYMTSNRKDDTFGDKIDLEFFNGICTEAYDTKFDIPFVENSANETNLHYGGYDLPVTRVIFVTGKSDPWATLSITSKPPKGSIAISIKGGTHCSDMLPERDTDTEQVKRARAKISRILERWTKGKEFEEEEEEEE</sequence>
<dbReference type="Gene3D" id="1.20.120.980">
    <property type="entry name" value="Serine carboxypeptidase S28, SKS domain"/>
    <property type="match status" value="1"/>
</dbReference>